<name>A0ACC6QAR9_9ACTN</name>
<sequence length="265" mass="29424">MFDLSTASGTVRITAADPDETGAIVYTCTGAVHGTLHAAATHHPSQWDDFSAVRVSLGSANDMEEFPAEPLPRLGRGTRAYHGSIVRLLNEPAEPYGWRLTPCGIRDADDRDAPPQTAHTLETLMRAVAADYAARPDLPRLFAVARKRETPTLLQWLAAMTPSAEADMRRSEQQAALYRAQGRAVLAAWWHAAGIFAAQPSPMLALVLARTRDSLAHRAEYLPHWAEIHDESARFYRRRLHHYRTEAKGLRRPRRSRTPVTAAAH</sequence>
<protein>
    <submittedName>
        <fullName evidence="1">Uncharacterized protein</fullName>
    </submittedName>
</protein>
<accession>A0ACC6QAR9</accession>
<evidence type="ECO:0000313" key="2">
    <source>
        <dbReference type="Proteomes" id="UP001377168"/>
    </source>
</evidence>
<evidence type="ECO:0000313" key="1">
    <source>
        <dbReference type="EMBL" id="MEJ8640212.1"/>
    </source>
</evidence>
<reference evidence="1" key="1">
    <citation type="submission" date="2024-03" db="EMBL/GenBank/DDBJ databases">
        <title>Novel Streptomyces species of biotechnological and ecological value are a feature of Machair soil.</title>
        <authorList>
            <person name="Prole J.R."/>
            <person name="Goodfellow M."/>
            <person name="Allenby N."/>
            <person name="Ward A.C."/>
        </authorList>
    </citation>
    <scope>NUCLEOTIDE SEQUENCE</scope>
    <source>
        <strain evidence="1">MS2.AVA.5</strain>
    </source>
</reference>
<dbReference type="Proteomes" id="UP001377168">
    <property type="component" value="Unassembled WGS sequence"/>
</dbReference>
<comment type="caution">
    <text evidence="1">The sequence shown here is derived from an EMBL/GenBank/DDBJ whole genome shotgun (WGS) entry which is preliminary data.</text>
</comment>
<proteinExistence type="predicted"/>
<keyword evidence="2" id="KW-1185">Reference proteome</keyword>
<organism evidence="1 2">
    <name type="scientific">Streptomyces achmelvichensis</name>
    <dbReference type="NCBI Taxonomy" id="3134111"/>
    <lineage>
        <taxon>Bacteria</taxon>
        <taxon>Bacillati</taxon>
        <taxon>Actinomycetota</taxon>
        <taxon>Actinomycetes</taxon>
        <taxon>Kitasatosporales</taxon>
        <taxon>Streptomycetaceae</taxon>
        <taxon>Streptomyces</taxon>
    </lineage>
</organism>
<gene>
    <name evidence="1" type="ORF">WKI67_43810</name>
</gene>
<dbReference type="EMBL" id="JBBKAJ010000039">
    <property type="protein sequence ID" value="MEJ8640212.1"/>
    <property type="molecule type" value="Genomic_DNA"/>
</dbReference>